<keyword evidence="3" id="KW-1185">Reference proteome</keyword>
<dbReference type="InterPro" id="IPR027396">
    <property type="entry name" value="DsrEFH-like"/>
</dbReference>
<dbReference type="Proteomes" id="UP000321275">
    <property type="component" value="Unassembled WGS sequence"/>
</dbReference>
<dbReference type="AlphaFoldDB" id="A0A510X575"/>
<comment type="caution">
    <text evidence="2">The sequence shown here is derived from an EMBL/GenBank/DDBJ whole genome shotgun (WGS) entry which is preliminary data.</text>
</comment>
<evidence type="ECO:0000313" key="3">
    <source>
        <dbReference type="Proteomes" id="UP000321275"/>
    </source>
</evidence>
<dbReference type="Pfam" id="PF02635">
    <property type="entry name" value="DsrE"/>
    <property type="match status" value="1"/>
</dbReference>
<dbReference type="PANTHER" id="PTHR38780:SF1">
    <property type="entry name" value="PROTEIN TUSC"/>
    <property type="match status" value="1"/>
</dbReference>
<accession>A0A510X575</accession>
<dbReference type="InterPro" id="IPR017462">
    <property type="entry name" value="Sulphur_relay_TusC/DsrF"/>
</dbReference>
<dbReference type="Gene3D" id="3.40.1260.10">
    <property type="entry name" value="DsrEFH-like"/>
    <property type="match status" value="1"/>
</dbReference>
<reference evidence="2 3" key="1">
    <citation type="submission" date="2019-07" db="EMBL/GenBank/DDBJ databases">
        <title>Whole genome shotgun sequence of Halomonas pacifica NBRC 102220.</title>
        <authorList>
            <person name="Hosoyama A."/>
            <person name="Uohara A."/>
            <person name="Ohji S."/>
            <person name="Ichikawa N."/>
        </authorList>
    </citation>
    <scope>NUCLEOTIDE SEQUENCE [LARGE SCALE GENOMIC DNA]</scope>
    <source>
        <strain evidence="2 3">NBRC 102220</strain>
    </source>
</reference>
<proteinExistence type="inferred from homology"/>
<dbReference type="RefSeq" id="WP_146801849.1">
    <property type="nucleotide sequence ID" value="NZ_BJUK01000007.1"/>
</dbReference>
<name>A0A510X575_9GAMM</name>
<evidence type="ECO:0000313" key="2">
    <source>
        <dbReference type="EMBL" id="GEK46573.1"/>
    </source>
</evidence>
<dbReference type="OrthoDB" id="9789418at2"/>
<dbReference type="SUPFAM" id="SSF75169">
    <property type="entry name" value="DsrEFH-like"/>
    <property type="match status" value="1"/>
</dbReference>
<dbReference type="EMBL" id="BJUK01000007">
    <property type="protein sequence ID" value="GEK46573.1"/>
    <property type="molecule type" value="Genomic_DNA"/>
</dbReference>
<protein>
    <submittedName>
        <fullName evidence="2">Protein TusC</fullName>
    </submittedName>
</protein>
<gene>
    <name evidence="2" type="primary">tusC</name>
    <name evidence="2" type="ORF">HPA02_08560</name>
</gene>
<organism evidence="2 3">
    <name type="scientific">Bisbaumannia pacifica</name>
    <dbReference type="NCBI Taxonomy" id="77098"/>
    <lineage>
        <taxon>Bacteria</taxon>
        <taxon>Pseudomonadati</taxon>
        <taxon>Pseudomonadota</taxon>
        <taxon>Gammaproteobacteria</taxon>
        <taxon>Oceanospirillales</taxon>
        <taxon>Halomonadaceae</taxon>
        <taxon>Bisbaumannia</taxon>
    </lineage>
</organism>
<comment type="similarity">
    <text evidence="1">Belongs to the DsrF/TusC family.</text>
</comment>
<evidence type="ECO:0000256" key="1">
    <source>
        <dbReference type="ARBA" id="ARBA00005996"/>
    </source>
</evidence>
<sequence length="126" mass="13238">MSDESNLPSGDLLVVLRHGPHGSLWLREGLEAALVAAALGQRVSLLFMGPGVAALAANQQRGPLEQKGTLPMLEMLPLYEVEQLLAVEDDLVALGLGAECLAVPVERVGPAAVAALMARHPLVLNF</sequence>
<dbReference type="PANTHER" id="PTHR38780">
    <property type="entry name" value="PROTEIN TUSC"/>
    <property type="match status" value="1"/>
</dbReference>
<dbReference type="InterPro" id="IPR003787">
    <property type="entry name" value="Sulphur_relay_DsrE/F-like"/>
</dbReference>